<keyword evidence="1 2" id="KW-0732">Signal</keyword>
<feature type="domain" description="Fibronectin type-III" evidence="4">
    <location>
        <begin position="1609"/>
        <end position="1700"/>
    </location>
</feature>
<dbReference type="Pfam" id="PF03382">
    <property type="entry name" value="DUF285"/>
    <property type="match status" value="1"/>
</dbReference>
<evidence type="ECO:0000256" key="2">
    <source>
        <dbReference type="SAM" id="SignalP"/>
    </source>
</evidence>
<feature type="signal peptide" evidence="2">
    <location>
        <begin position="1"/>
        <end position="22"/>
    </location>
</feature>
<evidence type="ECO:0000256" key="1">
    <source>
        <dbReference type="ARBA" id="ARBA00022729"/>
    </source>
</evidence>
<dbReference type="EMBL" id="CP034951">
    <property type="protein sequence ID" value="QAA83005.1"/>
    <property type="molecule type" value="Genomic_DNA"/>
</dbReference>
<dbReference type="InterPro" id="IPR000601">
    <property type="entry name" value="PKD_dom"/>
</dbReference>
<protein>
    <submittedName>
        <fullName evidence="5">BspA family leucine-rich repeat surface protein</fullName>
    </submittedName>
</protein>
<evidence type="ECO:0000259" key="4">
    <source>
        <dbReference type="PROSITE" id="PS50853"/>
    </source>
</evidence>
<dbReference type="SUPFAM" id="SSF49265">
    <property type="entry name" value="Fibronectin type III"/>
    <property type="match status" value="1"/>
</dbReference>
<dbReference type="OrthoDB" id="1398760at2"/>
<name>A0A410G753_9FLAO</name>
<dbReference type="InterPro" id="IPR035986">
    <property type="entry name" value="PKD_dom_sf"/>
</dbReference>
<dbReference type="Pfam" id="PF20009">
    <property type="entry name" value="GEVED"/>
    <property type="match status" value="2"/>
</dbReference>
<dbReference type="NCBIfam" id="TIGR04183">
    <property type="entry name" value="Por_Secre_tail"/>
    <property type="match status" value="1"/>
</dbReference>
<dbReference type="RefSeq" id="WP_128251368.1">
    <property type="nucleotide sequence ID" value="NZ_CP034951.1"/>
</dbReference>
<dbReference type="Gene3D" id="2.60.40.10">
    <property type="entry name" value="Immunoglobulins"/>
    <property type="match status" value="1"/>
</dbReference>
<accession>A0A410G753</accession>
<dbReference type="InterPro" id="IPR036116">
    <property type="entry name" value="FN3_sf"/>
</dbReference>
<evidence type="ECO:0000259" key="3">
    <source>
        <dbReference type="PROSITE" id="PS50093"/>
    </source>
</evidence>
<dbReference type="InterPro" id="IPR003961">
    <property type="entry name" value="FN3_dom"/>
</dbReference>
<dbReference type="SUPFAM" id="SSF49299">
    <property type="entry name" value="PKD domain"/>
    <property type="match status" value="1"/>
</dbReference>
<evidence type="ECO:0000313" key="6">
    <source>
        <dbReference type="Proteomes" id="UP000285517"/>
    </source>
</evidence>
<reference evidence="5 6" key="1">
    <citation type="submission" date="2019-01" db="EMBL/GenBank/DDBJ databases">
        <title>Complete genome sequencing of Aequorivita sp. H23M31.</title>
        <authorList>
            <person name="Bae J.-W."/>
        </authorList>
    </citation>
    <scope>NUCLEOTIDE SEQUENCE [LARGE SCALE GENOMIC DNA]</scope>
    <source>
        <strain evidence="5 6">H23M31</strain>
    </source>
</reference>
<dbReference type="CDD" id="cd00146">
    <property type="entry name" value="PKD"/>
    <property type="match status" value="1"/>
</dbReference>
<dbReference type="InterPro" id="IPR005046">
    <property type="entry name" value="DUF285"/>
</dbReference>
<evidence type="ECO:0000313" key="5">
    <source>
        <dbReference type="EMBL" id="QAA83005.1"/>
    </source>
</evidence>
<dbReference type="KEGG" id="aev:EI546_15345"/>
<feature type="domain" description="PKD" evidence="3">
    <location>
        <begin position="1730"/>
        <end position="1766"/>
    </location>
</feature>
<feature type="chain" id="PRO_5019339859" evidence="2">
    <location>
        <begin position="23"/>
        <end position="2112"/>
    </location>
</feature>
<dbReference type="InterPro" id="IPR013783">
    <property type="entry name" value="Ig-like_fold"/>
</dbReference>
<sequence length="2112" mass="222283">MKKNLFFLLSLFLSTLTWQGMAQVVPIGTGTATQMQPLANYYGFERTADLYSASEIATTGVISALSWTVNSIGSTHPVRILLATTAYQEFTSAKYDDFITATNPVVVYDGSISARSTPGIVTINLATPFAYNGIDNLIVIVENNAGGSGVENLDGTKVTFTSGQTNRHMFWRRDTSPPGTVTTPTLNANRSNIQLDFSAPLPNCTGTPEAGIASTSPSTGGTGVNVTLSATGYTSGFLGMSYQWEYRFVGEGDWADFGTATSTYADAIAYITGPVGSIAEVRLKVTCLNSQSSSYSTTATYTIVPSLCIPSSTYSSDYLSSISSDGANSDISYTTSSMPAGGYADMTSVVLDASAAQSFNINTTYVGGGNGVNIWVDWNNDLEFDASERVVRLANASANKTLLFTVPEGTPQGTYRMRVRAQYGSTANPSPCGNISYGSAVDFSLNVSALEGCTEAVAGTPDNASLQVCGGVGFNLSVTGASEPADGLVRIWQSSPAGDNDWMDIDGASSPSYAVSAGISESTDFRYVVSCSYSQDIDESDIIQVTMKPASECYCESYATSVEPITYVGFGDIDNTTDPASTYGYEDFTDQSTNLASGGVYEITLKGNTDGSYTNRFTVFFDWNQNGILDDEGEIYVIAQSINGSTGIDGKSAIGNIEVPNDAMTGITRMRVVKNFSSPRTNPCGSYSYGQVEDYTVNVVIPECTAPEMSAYASDDVGEPIQGCLETGGEFYVYATLSGGSGNSSYNVTANSGDPVVVDADDSVVLGPFTVGTNVSVTAVGAQDGDCSVSASVDSPALCPPSNDNCDDAIVLECNADPVTYSSVGSTATNTTACTMGSRGIWFSFEGTGADITVNSSATFDHEMSINTGSCEELVNIVCKDSSTGAESYTVATTVAGQMYYVYIAHYSSSGTTTGDITISLDCAVVPECVAPELTLTAQDANGGAIECLETGGEYYVLASLSGGEGNASYNVAVNDFDFVEVPADGSAVFGPIAVGTTANASAIGVQDGDCVAYATLNSPSLCPPSNDDCDGAIALVCGETITGSTLGASASGLSATCGNYTSSSALDLFYSFEADGTSDYTVSLDAAPGKSFDGILFVYSGVCGQLTSLGCSDSGNPEEMELIAPAAGTYTVRIFRYSGTGEFTLGLECIAAPECEAPELTLAAQDANGGSIDCLEVGGEYYVLATLSGGSGNTSYYVAANDYNAVEVNADGSVVFGPFDAGTNVNASAIGAQDQDCTVYATLDSPTICPPVNENCADAIVLECNADPVTYSSVGSTATAPVGCTSQGDNGIWFSFVGTGADITINSTASFDHKMSIQTGSCEDLTFIACEDSYIGAESYTIENSVADQMYYVYVAHWSSYTNGTGDITISIDCDVVPECVAPELMLTAQDANGGSIDCLEVGGEYYVLATLSGGSGNTSYYVAANDYDAVEVNADGSVIFGPFDQGTTVNASALGAQDGDCVAYATLDSPSVCPPANDDCENAIALSCGDSVAGTTIGATYSGTTDGCTFRTTGDVFYTLDVVEGNEYTVTVQGADYDAVLAIYSGVCGQLTEIDCADNGFSAGVAETITFIADATGTVVIRTYDWSTSAGSFTISVNCEVVETCEMPTDITFGQVTYSGGMAHLPVSWIPGGSETQWEVYYSNWNATDEGYIIVNTYPNTVLDLQYYVEYDIMVRAICGEGNYSEYSDLETITIDPPSEECDEGDAFVTTWRTTSANETITIPTYLGETYNYTVEWGDGSSDSNVGGNITHTYANAGTYTVSICGTFPRIYFNNTATSRMKLRSIEHWGTNVWSSMNGAFAGAENMVSNATDMPDLSMVTDMYGMFAYARSFNGDANFGNWDVGNVTNMAGMFGGASVFNYPIGGWDVGSVTNMAQMFNGATLFNQDLGAWNVANVSNMERMFRTAMRFNQDIGSWNVGSVTDMSYMFFHANRFDQDLGGWDVGQVNDMRRMFKNVTLSRDNYDSLLNGWSSLPTLKQGVTFDGGNSKYCAGEPGRITLTSSPNNWIITDGGKDCSIPFNGDRIDESATMFAISLYPNPMKGQLNLGNPNSAELESVSIFDLTGRLVQKVELNGLTTGTVIDVSRLSSATYMVLVKGRQGQATELLIKE</sequence>
<gene>
    <name evidence="5" type="ORF">EI546_15345</name>
</gene>
<dbReference type="Gene3D" id="2.60.120.380">
    <property type="match status" value="2"/>
</dbReference>
<dbReference type="InterPro" id="IPR045474">
    <property type="entry name" value="GEVED"/>
</dbReference>
<keyword evidence="6" id="KW-1185">Reference proteome</keyword>
<dbReference type="PROSITE" id="PS50853">
    <property type="entry name" value="FN3"/>
    <property type="match status" value="1"/>
</dbReference>
<dbReference type="Proteomes" id="UP000285517">
    <property type="component" value="Chromosome"/>
</dbReference>
<proteinExistence type="predicted"/>
<dbReference type="PROSITE" id="PS50093">
    <property type="entry name" value="PKD"/>
    <property type="match status" value="1"/>
</dbReference>
<dbReference type="InterPro" id="IPR026444">
    <property type="entry name" value="Secre_tail"/>
</dbReference>
<organism evidence="5 6">
    <name type="scientific">Aequorivita ciconiae</name>
    <dbReference type="NCBI Taxonomy" id="2494375"/>
    <lineage>
        <taxon>Bacteria</taxon>
        <taxon>Pseudomonadati</taxon>
        <taxon>Bacteroidota</taxon>
        <taxon>Flavobacteriia</taxon>
        <taxon>Flavobacteriales</taxon>
        <taxon>Flavobacteriaceae</taxon>
        <taxon>Aequorivita</taxon>
    </lineage>
</organism>
<dbReference type="Pfam" id="PF18962">
    <property type="entry name" value="Por_Secre_tail"/>
    <property type="match status" value="1"/>
</dbReference>